<reference evidence="4 5" key="1">
    <citation type="submission" date="2020-08" db="EMBL/GenBank/DDBJ databases">
        <title>Genomic Encyclopedia of Type Strains, Phase IV (KMG-IV): sequencing the most valuable type-strain genomes for metagenomic binning, comparative biology and taxonomic classification.</title>
        <authorList>
            <person name="Goeker M."/>
        </authorList>
    </citation>
    <scope>NUCLEOTIDE SEQUENCE [LARGE SCALE GENOMIC DNA]</scope>
    <source>
        <strain evidence="4 5">DSM 102044</strain>
    </source>
</reference>
<proteinExistence type="predicted"/>
<feature type="signal peptide" evidence="2">
    <location>
        <begin position="1"/>
        <end position="22"/>
    </location>
</feature>
<evidence type="ECO:0000256" key="1">
    <source>
        <dbReference type="ARBA" id="ARBA00022729"/>
    </source>
</evidence>
<dbReference type="AlphaFoldDB" id="A0A841MK82"/>
<dbReference type="InterPro" id="IPR011250">
    <property type="entry name" value="OMP/PagP_B-barrel"/>
</dbReference>
<evidence type="ECO:0000313" key="5">
    <source>
        <dbReference type="Proteomes" id="UP000588604"/>
    </source>
</evidence>
<dbReference type="RefSeq" id="WP_184498070.1">
    <property type="nucleotide sequence ID" value="NZ_JACIJO010000005.1"/>
</dbReference>
<dbReference type="SUPFAM" id="SSF56925">
    <property type="entry name" value="OMPA-like"/>
    <property type="match status" value="1"/>
</dbReference>
<dbReference type="InterPro" id="IPR027385">
    <property type="entry name" value="Beta-barrel_OMP"/>
</dbReference>
<evidence type="ECO:0000313" key="4">
    <source>
        <dbReference type="EMBL" id="MBB6328712.1"/>
    </source>
</evidence>
<keyword evidence="1 2" id="KW-0732">Signal</keyword>
<feature type="domain" description="Outer membrane protein beta-barrel" evidence="3">
    <location>
        <begin position="8"/>
        <end position="193"/>
    </location>
</feature>
<feature type="chain" id="PRO_5032560332" description="Outer membrane protein beta-barrel domain-containing protein" evidence="2">
    <location>
        <begin position="23"/>
        <end position="196"/>
    </location>
</feature>
<comment type="caution">
    <text evidence="4">The sequence shown here is derived from an EMBL/GenBank/DDBJ whole genome shotgun (WGS) entry which is preliminary data.</text>
</comment>
<organism evidence="4 5">
    <name type="scientific">Algoriphagus iocasae</name>
    <dbReference type="NCBI Taxonomy" id="1836499"/>
    <lineage>
        <taxon>Bacteria</taxon>
        <taxon>Pseudomonadati</taxon>
        <taxon>Bacteroidota</taxon>
        <taxon>Cytophagia</taxon>
        <taxon>Cytophagales</taxon>
        <taxon>Cyclobacteriaceae</taxon>
        <taxon>Algoriphagus</taxon>
    </lineage>
</organism>
<dbReference type="EMBL" id="JACIJO010000005">
    <property type="protein sequence ID" value="MBB6328712.1"/>
    <property type="molecule type" value="Genomic_DNA"/>
</dbReference>
<protein>
    <recommendedName>
        <fullName evidence="3">Outer membrane protein beta-barrel domain-containing protein</fullName>
    </recommendedName>
</protein>
<name>A0A841MK82_9BACT</name>
<dbReference type="Pfam" id="PF13505">
    <property type="entry name" value="OMP_b-brl"/>
    <property type="match status" value="1"/>
</dbReference>
<accession>A0A841MK82</accession>
<evidence type="ECO:0000256" key="2">
    <source>
        <dbReference type="SAM" id="SignalP"/>
    </source>
</evidence>
<sequence>MKNLRSYFLFLTLFLSGVLAFAQNKGPGFGVKGGLNYSTSGKNFKDAESIWKNPRASSGYHFGAFYKLGHYDLFLRPELLYSNTKFDTGLGTVKLQRLDAPVLVGMNFFKFISLVGGPSFHYSLKDNYSDFFENSPDKNLFLGYQFGLGVNVGPVGLDLRYERVFNDQKLTLDQFLKRKDNFRTEQIILGLSFQIK</sequence>
<gene>
    <name evidence="4" type="ORF">FHS59_004371</name>
</gene>
<evidence type="ECO:0000259" key="3">
    <source>
        <dbReference type="Pfam" id="PF13505"/>
    </source>
</evidence>
<keyword evidence="5" id="KW-1185">Reference proteome</keyword>
<dbReference type="Proteomes" id="UP000588604">
    <property type="component" value="Unassembled WGS sequence"/>
</dbReference>